<keyword evidence="7" id="KW-1185">Reference proteome</keyword>
<comment type="subcellular location">
    <subcellularLocation>
        <location evidence="1">Membrane</location>
        <topology evidence="1">Multi-pass membrane protein</topology>
    </subcellularLocation>
</comment>
<dbReference type="InterPro" id="IPR007404">
    <property type="entry name" value="YdjM-like"/>
</dbReference>
<reference evidence="8" key="1">
    <citation type="submission" date="2025-08" db="UniProtKB">
        <authorList>
            <consortium name="RefSeq"/>
        </authorList>
    </citation>
    <scope>IDENTIFICATION</scope>
    <source>
        <tissue evidence="8">Muscle</tissue>
    </source>
</reference>
<evidence type="ECO:0000256" key="6">
    <source>
        <dbReference type="SAM" id="Phobius"/>
    </source>
</evidence>
<sequence length="220" mass="24248">MSLTAHLVKDAGVILLLLLVSMLGDGLLTTGIIQQSDFLRALIDNITHGLIAVISWVLVAVSGTATRSDEPSSIFLKSLLAEALLCGLIACVVDLDHFMMAKSFRLKDALNLGSRPPFHCTSVLFLASFFIVIFAIILKISWLVKLGLLFTVAVLSHHLRDSVRRGLWLWPLGSTRPLAYWLYCILLVSLPLLVQILIRCIDSWQQTSPKSSKSTNILLV</sequence>
<feature type="transmembrane region" description="Helical" evidence="6">
    <location>
        <begin position="142"/>
        <end position="159"/>
    </location>
</feature>
<dbReference type="GeneID" id="106460067"/>
<dbReference type="InterPro" id="IPR026572">
    <property type="entry name" value="TMEM267"/>
</dbReference>
<keyword evidence="5 6" id="KW-0472">Membrane</keyword>
<evidence type="ECO:0000313" key="8">
    <source>
        <dbReference type="RefSeq" id="XP_013775206.1"/>
    </source>
</evidence>
<feature type="transmembrane region" description="Helical" evidence="6">
    <location>
        <begin position="12"/>
        <end position="33"/>
    </location>
</feature>
<protein>
    <recommendedName>
        <fullName evidence="2">Transmembrane protein 267</fullName>
    </recommendedName>
</protein>
<evidence type="ECO:0000256" key="1">
    <source>
        <dbReference type="ARBA" id="ARBA00004141"/>
    </source>
</evidence>
<dbReference type="PANTHER" id="PTHR13628:SF1">
    <property type="entry name" value="TRANSMEMBRANE PROTEIN 267"/>
    <property type="match status" value="1"/>
</dbReference>
<evidence type="ECO:0000256" key="2">
    <source>
        <dbReference type="ARBA" id="ARBA00013977"/>
    </source>
</evidence>
<feature type="transmembrane region" description="Helical" evidence="6">
    <location>
        <begin position="116"/>
        <end position="136"/>
    </location>
</feature>
<dbReference type="PANTHER" id="PTHR13628">
    <property type="entry name" value="TRANSMEMBRANE PROTEIN 267"/>
    <property type="match status" value="1"/>
</dbReference>
<feature type="transmembrane region" description="Helical" evidence="6">
    <location>
        <begin position="180"/>
        <end position="198"/>
    </location>
</feature>
<proteinExistence type="predicted"/>
<accession>A0ABM1B5G6</accession>
<keyword evidence="3 6" id="KW-0812">Transmembrane</keyword>
<name>A0ABM1B5G6_LIMPO</name>
<evidence type="ECO:0000256" key="3">
    <source>
        <dbReference type="ARBA" id="ARBA00022692"/>
    </source>
</evidence>
<dbReference type="Proteomes" id="UP000694941">
    <property type="component" value="Unplaced"/>
</dbReference>
<evidence type="ECO:0000256" key="5">
    <source>
        <dbReference type="ARBA" id="ARBA00023136"/>
    </source>
</evidence>
<evidence type="ECO:0000313" key="7">
    <source>
        <dbReference type="Proteomes" id="UP000694941"/>
    </source>
</evidence>
<organism evidence="7 8">
    <name type="scientific">Limulus polyphemus</name>
    <name type="common">Atlantic horseshoe crab</name>
    <dbReference type="NCBI Taxonomy" id="6850"/>
    <lineage>
        <taxon>Eukaryota</taxon>
        <taxon>Metazoa</taxon>
        <taxon>Ecdysozoa</taxon>
        <taxon>Arthropoda</taxon>
        <taxon>Chelicerata</taxon>
        <taxon>Merostomata</taxon>
        <taxon>Xiphosura</taxon>
        <taxon>Limulidae</taxon>
        <taxon>Limulus</taxon>
    </lineage>
</organism>
<gene>
    <name evidence="8" type="primary">LOC106460067</name>
</gene>
<feature type="transmembrane region" description="Helical" evidence="6">
    <location>
        <begin position="74"/>
        <end position="95"/>
    </location>
</feature>
<keyword evidence="4 6" id="KW-1133">Transmembrane helix</keyword>
<evidence type="ECO:0000256" key="4">
    <source>
        <dbReference type="ARBA" id="ARBA00022989"/>
    </source>
</evidence>
<dbReference type="Pfam" id="PF04307">
    <property type="entry name" value="YdjM"/>
    <property type="match status" value="1"/>
</dbReference>
<feature type="transmembrane region" description="Helical" evidence="6">
    <location>
        <begin position="45"/>
        <end position="62"/>
    </location>
</feature>
<dbReference type="RefSeq" id="XP_013775206.1">
    <property type="nucleotide sequence ID" value="XM_013919752.2"/>
</dbReference>